<evidence type="ECO:0000256" key="1">
    <source>
        <dbReference type="SAM" id="SignalP"/>
    </source>
</evidence>
<reference evidence="2" key="1">
    <citation type="submission" date="2023-03" db="EMBL/GenBank/DDBJ databases">
        <title>Edaphobacter sp.</title>
        <authorList>
            <person name="Huber K.J."/>
            <person name="Papendorf J."/>
            <person name="Pilke C."/>
            <person name="Bunk B."/>
            <person name="Sproeer C."/>
            <person name="Pester M."/>
        </authorList>
    </citation>
    <scope>NUCLEOTIDE SEQUENCE</scope>
    <source>
        <strain evidence="2">DSM 110680</strain>
    </source>
</reference>
<feature type="chain" id="PRO_5044008790" description="Avidin family protein" evidence="1">
    <location>
        <begin position="25"/>
        <end position="154"/>
    </location>
</feature>
<proteinExistence type="predicted"/>
<protein>
    <recommendedName>
        <fullName evidence="3">Avidin family protein</fullName>
    </recommendedName>
</protein>
<gene>
    <name evidence="2" type="ORF">P8935_12450</name>
</gene>
<dbReference type="EMBL" id="CP121196">
    <property type="protein sequence ID" value="XBH15380.1"/>
    <property type="molecule type" value="Genomic_DNA"/>
</dbReference>
<evidence type="ECO:0008006" key="3">
    <source>
        <dbReference type="Google" id="ProtNLM"/>
    </source>
</evidence>
<accession>A0AAU7DE82</accession>
<evidence type="ECO:0000313" key="2">
    <source>
        <dbReference type="EMBL" id="XBH15380.1"/>
    </source>
</evidence>
<sequence>MKTSMFRICTILALGVVASLQTLKAQQHTMEGVWNVSVTVTNCQTGAIIRTVDSLQAFHHDGTITETANTASRGISEGVWKPVGEQMYKDSFWFYRYTSTGTFASLAHGFDTITLGSDGHFTSTGTVQDFDANGNLISTGCVIHTAYRLADSER</sequence>
<dbReference type="RefSeq" id="WP_348260612.1">
    <property type="nucleotide sequence ID" value="NZ_CP121196.1"/>
</dbReference>
<name>A0AAU7DE82_9BACT</name>
<organism evidence="2">
    <name type="scientific">Telmatobacter sp. DSM 110680</name>
    <dbReference type="NCBI Taxonomy" id="3036704"/>
    <lineage>
        <taxon>Bacteria</taxon>
        <taxon>Pseudomonadati</taxon>
        <taxon>Acidobacteriota</taxon>
        <taxon>Terriglobia</taxon>
        <taxon>Terriglobales</taxon>
        <taxon>Acidobacteriaceae</taxon>
        <taxon>Telmatobacter</taxon>
    </lineage>
</organism>
<feature type="signal peptide" evidence="1">
    <location>
        <begin position="1"/>
        <end position="24"/>
    </location>
</feature>
<dbReference type="AlphaFoldDB" id="A0AAU7DE82"/>
<keyword evidence="1" id="KW-0732">Signal</keyword>